<proteinExistence type="predicted"/>
<evidence type="ECO:0000313" key="5">
    <source>
        <dbReference type="Proteomes" id="UP000603453"/>
    </source>
</evidence>
<evidence type="ECO:0000256" key="1">
    <source>
        <dbReference type="PROSITE-ProRule" id="PRU00042"/>
    </source>
</evidence>
<dbReference type="PROSITE" id="PS50157">
    <property type="entry name" value="ZINC_FINGER_C2H2_2"/>
    <property type="match status" value="1"/>
</dbReference>
<dbReference type="EMBL" id="JAEPRD010000015">
    <property type="protein sequence ID" value="KAG2209457.1"/>
    <property type="molecule type" value="Genomic_DNA"/>
</dbReference>
<keyword evidence="1" id="KW-0862">Zinc</keyword>
<sequence length="167" mass="18979">MKTSPNASNVKNLGRPKIYLQHTCYICGNAMSGGTQTIKHIKAVHGYEIPSRAVGHKRPQDNDQEYVRDMSNADVLHYACPSCWFHCPEDDLEALNEHTRDEHDPVKVDITKDDDLVSTRPTRMRSNSASSNRSNSLPRSAPIDQSDVHQINQKLDELIKLFSKFYK</sequence>
<organism evidence="4 5">
    <name type="scientific">Mucor saturninus</name>
    <dbReference type="NCBI Taxonomy" id="64648"/>
    <lineage>
        <taxon>Eukaryota</taxon>
        <taxon>Fungi</taxon>
        <taxon>Fungi incertae sedis</taxon>
        <taxon>Mucoromycota</taxon>
        <taxon>Mucoromycotina</taxon>
        <taxon>Mucoromycetes</taxon>
        <taxon>Mucorales</taxon>
        <taxon>Mucorineae</taxon>
        <taxon>Mucoraceae</taxon>
        <taxon>Mucor</taxon>
    </lineage>
</organism>
<keyword evidence="1" id="KW-0863">Zinc-finger</keyword>
<dbReference type="Proteomes" id="UP000603453">
    <property type="component" value="Unassembled WGS sequence"/>
</dbReference>
<feature type="region of interest" description="Disordered" evidence="2">
    <location>
        <begin position="103"/>
        <end position="148"/>
    </location>
</feature>
<keyword evidence="5" id="KW-1185">Reference proteome</keyword>
<gene>
    <name evidence="4" type="ORF">INT47_008300</name>
</gene>
<evidence type="ECO:0000256" key="2">
    <source>
        <dbReference type="SAM" id="MobiDB-lite"/>
    </source>
</evidence>
<feature type="domain" description="C2H2-type" evidence="3">
    <location>
        <begin position="22"/>
        <end position="50"/>
    </location>
</feature>
<accession>A0A8H7RFV3</accession>
<evidence type="ECO:0000313" key="4">
    <source>
        <dbReference type="EMBL" id="KAG2209457.1"/>
    </source>
</evidence>
<feature type="compositionally biased region" description="Basic and acidic residues" evidence="2">
    <location>
        <begin position="103"/>
        <end position="117"/>
    </location>
</feature>
<reference evidence="4" key="1">
    <citation type="submission" date="2020-12" db="EMBL/GenBank/DDBJ databases">
        <title>Metabolic potential, ecology and presence of endohyphal bacteria is reflected in genomic diversity of Mucoromycotina.</title>
        <authorList>
            <person name="Muszewska A."/>
            <person name="Okrasinska A."/>
            <person name="Steczkiewicz K."/>
            <person name="Drgas O."/>
            <person name="Orlowska M."/>
            <person name="Perlinska-Lenart U."/>
            <person name="Aleksandrzak-Piekarczyk T."/>
            <person name="Szatraj K."/>
            <person name="Zielenkiewicz U."/>
            <person name="Pilsyk S."/>
            <person name="Malc E."/>
            <person name="Mieczkowski P."/>
            <person name="Kruszewska J.S."/>
            <person name="Biernat P."/>
            <person name="Pawlowska J."/>
        </authorList>
    </citation>
    <scope>NUCLEOTIDE SEQUENCE</scope>
    <source>
        <strain evidence="4">WA0000017839</strain>
    </source>
</reference>
<name>A0A8H7RFV3_9FUNG</name>
<dbReference type="InterPro" id="IPR013087">
    <property type="entry name" value="Znf_C2H2_type"/>
</dbReference>
<feature type="compositionally biased region" description="Low complexity" evidence="2">
    <location>
        <begin position="125"/>
        <end position="142"/>
    </location>
</feature>
<protein>
    <recommendedName>
        <fullName evidence="3">C2H2-type domain-containing protein</fullName>
    </recommendedName>
</protein>
<evidence type="ECO:0000259" key="3">
    <source>
        <dbReference type="PROSITE" id="PS50157"/>
    </source>
</evidence>
<dbReference type="PROSITE" id="PS00028">
    <property type="entry name" value="ZINC_FINGER_C2H2_1"/>
    <property type="match status" value="1"/>
</dbReference>
<comment type="caution">
    <text evidence="4">The sequence shown here is derived from an EMBL/GenBank/DDBJ whole genome shotgun (WGS) entry which is preliminary data.</text>
</comment>
<keyword evidence="1" id="KW-0479">Metal-binding</keyword>
<dbReference type="AlphaFoldDB" id="A0A8H7RFV3"/>
<dbReference type="OrthoDB" id="2287072at2759"/>
<dbReference type="GO" id="GO:0008270">
    <property type="term" value="F:zinc ion binding"/>
    <property type="evidence" value="ECO:0007669"/>
    <property type="project" value="UniProtKB-KW"/>
</dbReference>